<evidence type="ECO:0000256" key="10">
    <source>
        <dbReference type="PIRSR" id="PIRSR001589-3"/>
    </source>
</evidence>
<dbReference type="AlphaFoldDB" id="A0A1H9AD97"/>
<dbReference type="OrthoDB" id="9763290at2"/>
<dbReference type="Pfam" id="PF13537">
    <property type="entry name" value="GATase_7"/>
    <property type="match status" value="1"/>
</dbReference>
<dbReference type="InterPro" id="IPR001962">
    <property type="entry name" value="Asn_synthase"/>
</dbReference>
<keyword evidence="4 9" id="KW-0547">Nucleotide-binding</keyword>
<dbReference type="InterPro" id="IPR014729">
    <property type="entry name" value="Rossmann-like_a/b/a_fold"/>
</dbReference>
<organism evidence="12 13">
    <name type="scientific">Ectothiorhodospira magna</name>
    <dbReference type="NCBI Taxonomy" id="867345"/>
    <lineage>
        <taxon>Bacteria</taxon>
        <taxon>Pseudomonadati</taxon>
        <taxon>Pseudomonadota</taxon>
        <taxon>Gammaproteobacteria</taxon>
        <taxon>Chromatiales</taxon>
        <taxon>Ectothiorhodospiraceae</taxon>
        <taxon>Ectothiorhodospira</taxon>
    </lineage>
</organism>
<dbReference type="PANTHER" id="PTHR43284">
    <property type="entry name" value="ASPARAGINE SYNTHETASE (GLUTAMINE-HYDROLYZING)"/>
    <property type="match status" value="1"/>
</dbReference>
<dbReference type="InterPro" id="IPR006426">
    <property type="entry name" value="Asn_synth_AEB"/>
</dbReference>
<evidence type="ECO:0000256" key="6">
    <source>
        <dbReference type="ARBA" id="ARBA00022962"/>
    </source>
</evidence>
<dbReference type="Gene3D" id="3.60.20.10">
    <property type="entry name" value="Glutamine Phosphoribosylpyrophosphate, subunit 1, domain 1"/>
    <property type="match status" value="1"/>
</dbReference>
<reference evidence="12 13" key="1">
    <citation type="submission" date="2016-10" db="EMBL/GenBank/DDBJ databases">
        <authorList>
            <person name="de Groot N.N."/>
        </authorList>
    </citation>
    <scope>NUCLEOTIDE SEQUENCE [LARGE SCALE GENOMIC DNA]</scope>
    <source>
        <strain evidence="12 13">B7-7</strain>
    </source>
</reference>
<dbReference type="Pfam" id="PF00733">
    <property type="entry name" value="Asn_synthase"/>
    <property type="match status" value="1"/>
</dbReference>
<accession>A0A1H9AD97</accession>
<dbReference type="EC" id="6.3.5.4" evidence="3"/>
<feature type="binding site" evidence="9">
    <location>
        <position position="104"/>
    </location>
    <ligand>
        <name>L-glutamine</name>
        <dbReference type="ChEBI" id="CHEBI:58359"/>
    </ligand>
</feature>
<evidence type="ECO:0000256" key="5">
    <source>
        <dbReference type="ARBA" id="ARBA00022840"/>
    </source>
</evidence>
<dbReference type="Proteomes" id="UP000199496">
    <property type="component" value="Unassembled WGS sequence"/>
</dbReference>
<keyword evidence="6 8" id="KW-0315">Glutamine amidotransferase</keyword>
<evidence type="ECO:0000256" key="4">
    <source>
        <dbReference type="ARBA" id="ARBA00022741"/>
    </source>
</evidence>
<dbReference type="InterPro" id="IPR051786">
    <property type="entry name" value="ASN_synthetase/amidase"/>
</dbReference>
<gene>
    <name evidence="12" type="ORF">SAMN05421693_10518</name>
</gene>
<dbReference type="InterPro" id="IPR033738">
    <property type="entry name" value="AsnB_N"/>
</dbReference>
<feature type="active site" description="For GATase activity" evidence="8">
    <location>
        <position position="2"/>
    </location>
</feature>
<dbReference type="PROSITE" id="PS51278">
    <property type="entry name" value="GATASE_TYPE_2"/>
    <property type="match status" value="1"/>
</dbReference>
<evidence type="ECO:0000256" key="2">
    <source>
        <dbReference type="ARBA" id="ARBA00005752"/>
    </source>
</evidence>
<sequence>MCGIAGVIHADPQKPVDPMNLVAMAAIQHHRGPDGFGYKVQDDRGVGFSHARLTIIDLDENRGRQPFLSDDGNLMLAVNGELYDYKRIRTDLTSRGAKFRTKSDSEMVLHLYRGQGLEDMLPQLRGEFAIALYDRQRDRLMLIRDRFGVKPLYWTEVNGSVVFGSELKVLFAHPDVPRRFESRGLYHQLMQTMVPGSTAFEGIHQVKPGHVVTIERRHGKFQIRDDRYWDMDFPLLSERGEEKDEGFYIEGIREKLMEAVQLRLEADVPVACYLSGGIDSCITLGLSAAHQQSAVKAFTIGFDNADYDETAIAQEMARSVGADQDIMRLDASHLYDNLVETLWHAERTIYNTLGVAKLLMSRHVNRAGYRVVVTGEGSDELFAGYPSFRRDMFLHGLDTLSPAERASWEQLLAESNQLFKGAMLAENELHDPALDALVGFTPSCLQPWLASAAHAPGLMAVHHRDAVRGYEPGRAIAEALDGDMIEGRHPLDKAQYVWIKTMLEGQILTWGGDRVDMANSMEARPPFLDHHLADLAVHLPPSMRIKGRTEKYVLREAMKGLLPKVLYEREKFAFMAPPAHTDPKKWAAMKALADQYLSDQAIQDAGLLDPAGVKALFALHEDPETSASTQVQLDAVINHMIGVQVLHSHFVAQDIPALARRRAEALGWRV</sequence>
<dbReference type="CDD" id="cd00712">
    <property type="entry name" value="AsnB"/>
    <property type="match status" value="1"/>
</dbReference>
<dbReference type="SUPFAM" id="SSF56235">
    <property type="entry name" value="N-terminal nucleophile aminohydrolases (Ntn hydrolases)"/>
    <property type="match status" value="1"/>
</dbReference>
<dbReference type="PANTHER" id="PTHR43284:SF1">
    <property type="entry name" value="ASPARAGINE SYNTHETASE"/>
    <property type="match status" value="1"/>
</dbReference>
<dbReference type="InterPro" id="IPR029055">
    <property type="entry name" value="Ntn_hydrolases_N"/>
</dbReference>
<feature type="binding site" evidence="9">
    <location>
        <position position="300"/>
    </location>
    <ligand>
        <name>ATP</name>
        <dbReference type="ChEBI" id="CHEBI:30616"/>
    </ligand>
</feature>
<name>A0A1H9AD97_9GAMM</name>
<keyword evidence="5 9" id="KW-0067">ATP-binding</keyword>
<evidence type="ECO:0000256" key="3">
    <source>
        <dbReference type="ARBA" id="ARBA00012737"/>
    </source>
</evidence>
<dbReference type="STRING" id="867345.SAMN05421693_10518"/>
<keyword evidence="13" id="KW-1185">Reference proteome</keyword>
<dbReference type="GO" id="GO:0004066">
    <property type="term" value="F:asparagine synthase (glutamine-hydrolyzing) activity"/>
    <property type="evidence" value="ECO:0007669"/>
    <property type="project" value="UniProtKB-EC"/>
</dbReference>
<protein>
    <recommendedName>
        <fullName evidence="3">asparagine synthase (glutamine-hydrolyzing)</fullName>
        <ecNumber evidence="3">6.3.5.4</ecNumber>
    </recommendedName>
</protein>
<comment type="similarity">
    <text evidence="2">Belongs to the asparagine synthetase family.</text>
</comment>
<comment type="pathway">
    <text evidence="1">Amino-acid biosynthesis; L-asparagine biosynthesis; L-asparagine from L-aspartate (L-Gln route): step 1/1.</text>
</comment>
<dbReference type="InterPro" id="IPR017932">
    <property type="entry name" value="GATase_2_dom"/>
</dbReference>
<dbReference type="GO" id="GO:0005829">
    <property type="term" value="C:cytosol"/>
    <property type="evidence" value="ECO:0007669"/>
    <property type="project" value="TreeGrafter"/>
</dbReference>
<comment type="catalytic activity">
    <reaction evidence="7">
        <text>L-aspartate + L-glutamine + ATP + H2O = L-asparagine + L-glutamate + AMP + diphosphate + H(+)</text>
        <dbReference type="Rhea" id="RHEA:12228"/>
        <dbReference type="ChEBI" id="CHEBI:15377"/>
        <dbReference type="ChEBI" id="CHEBI:15378"/>
        <dbReference type="ChEBI" id="CHEBI:29985"/>
        <dbReference type="ChEBI" id="CHEBI:29991"/>
        <dbReference type="ChEBI" id="CHEBI:30616"/>
        <dbReference type="ChEBI" id="CHEBI:33019"/>
        <dbReference type="ChEBI" id="CHEBI:58048"/>
        <dbReference type="ChEBI" id="CHEBI:58359"/>
        <dbReference type="ChEBI" id="CHEBI:456215"/>
        <dbReference type="EC" id="6.3.5.4"/>
    </reaction>
</comment>
<evidence type="ECO:0000256" key="9">
    <source>
        <dbReference type="PIRSR" id="PIRSR001589-2"/>
    </source>
</evidence>
<evidence type="ECO:0000313" key="13">
    <source>
        <dbReference type="Proteomes" id="UP000199496"/>
    </source>
</evidence>
<keyword evidence="8" id="KW-0061">Asparagine biosynthesis</keyword>
<dbReference type="NCBIfam" id="TIGR01536">
    <property type="entry name" value="asn_synth_AEB"/>
    <property type="match status" value="1"/>
</dbReference>
<dbReference type="EMBL" id="FOFO01000005">
    <property type="protein sequence ID" value="SEP74712.1"/>
    <property type="molecule type" value="Genomic_DNA"/>
</dbReference>
<feature type="site" description="Important for beta-aspartyl-AMP intermediate formation" evidence="10">
    <location>
        <position position="376"/>
    </location>
</feature>
<evidence type="ECO:0000259" key="11">
    <source>
        <dbReference type="PROSITE" id="PS51278"/>
    </source>
</evidence>
<dbReference type="Gene3D" id="3.40.50.620">
    <property type="entry name" value="HUPs"/>
    <property type="match status" value="2"/>
</dbReference>
<evidence type="ECO:0000256" key="8">
    <source>
        <dbReference type="PIRSR" id="PIRSR001589-1"/>
    </source>
</evidence>
<dbReference type="GO" id="GO:0005524">
    <property type="term" value="F:ATP binding"/>
    <property type="evidence" value="ECO:0007669"/>
    <property type="project" value="UniProtKB-KW"/>
</dbReference>
<dbReference type="SUPFAM" id="SSF52402">
    <property type="entry name" value="Adenine nucleotide alpha hydrolases-like"/>
    <property type="match status" value="1"/>
</dbReference>
<dbReference type="GO" id="GO:0006529">
    <property type="term" value="P:asparagine biosynthetic process"/>
    <property type="evidence" value="ECO:0007669"/>
    <property type="project" value="UniProtKB-KW"/>
</dbReference>
<dbReference type="PIRSF" id="PIRSF001589">
    <property type="entry name" value="Asn_synthetase_glu-h"/>
    <property type="match status" value="1"/>
</dbReference>
<dbReference type="RefSeq" id="WP_090203931.1">
    <property type="nucleotide sequence ID" value="NZ_FOFO01000005.1"/>
</dbReference>
<keyword evidence="8" id="KW-0028">Amino-acid biosynthesis</keyword>
<evidence type="ECO:0000256" key="1">
    <source>
        <dbReference type="ARBA" id="ARBA00005187"/>
    </source>
</evidence>
<dbReference type="CDD" id="cd01991">
    <property type="entry name" value="Asn_synthase_B_C"/>
    <property type="match status" value="1"/>
</dbReference>
<evidence type="ECO:0000256" key="7">
    <source>
        <dbReference type="ARBA" id="ARBA00048741"/>
    </source>
</evidence>
<proteinExistence type="inferred from homology"/>
<feature type="domain" description="Glutamine amidotransferase type-2" evidence="11">
    <location>
        <begin position="2"/>
        <end position="217"/>
    </location>
</feature>
<evidence type="ECO:0000313" key="12">
    <source>
        <dbReference type="EMBL" id="SEP74712.1"/>
    </source>
</evidence>